<dbReference type="OrthoDB" id="326482at2759"/>
<gene>
    <name evidence="3" type="ORF">FGO68_gene14466</name>
</gene>
<accession>A0A8J8NXP5</accession>
<name>A0A8J8NXP5_HALGN</name>
<sequence>MFDNPSEYVAGVAHGYNNNPNTQLSQSLFGSRINHLKRSQLFSDQLDPEAFFAKIYNGKKLESGVVDICNEMRIEPELLMPKQRNDFVSEQLNDRLIDKRFDHFNKRRYQALQIIQLRINENKRLDKAMKSHTNKHIILDGSQPASKHATQFSNGVYLGWPPVLRAPNTAVGSSRGSQQFFGNASQRVQTTFQGSRREKIAVKYTAQSMNKLKDTFQKASQVFSPKELSQKRLLPGIRASQKSLQNSFIANTPSSAHLFKGFSTVRPSIVEQRSGVNLEMRLQQQYEREQIRKERWDKMNENLESKFQTDLKKFKEEILKRKNRIKKFDAYISSKDQGTQFKFMQLRQKREQKRNMMGINERDREQQRMKHHMELLKKEETVSQRRAHLLNKSVESLTIRSQSRQKTPSSLLKRPVSRGGMTSYSNNNSRLSINSERQLKRRDSFDDIARSLNDIENRFNFKRTRQQEYLSRRVQTASSLNQRAFEVSSRHREQVEVEHDQKYEKIVMKTRKVVQSQEMRKKRLDEQSEQLKSKNNNRLTNFKMSNADLTQRMFQKHGQINRKHEMQRSNVDLTRNILKEYRYLKKEESNLKQQDFRDNFDKEKERLLSIKEEILLREQQKARDIELLKSKQRELQQVQRNNYANLRKNESLKAKFNEFTSTLRMVNKQANEDLAAEAERLKAKAQKEMNENMQQFGEGNAPQM</sequence>
<feature type="region of interest" description="Disordered" evidence="2">
    <location>
        <begin position="397"/>
        <end position="432"/>
    </location>
</feature>
<evidence type="ECO:0000313" key="4">
    <source>
        <dbReference type="Proteomes" id="UP000785679"/>
    </source>
</evidence>
<proteinExistence type="predicted"/>
<dbReference type="EMBL" id="RRYP01005148">
    <property type="protein sequence ID" value="TNV82290.1"/>
    <property type="molecule type" value="Genomic_DNA"/>
</dbReference>
<evidence type="ECO:0000256" key="1">
    <source>
        <dbReference type="SAM" id="Coils"/>
    </source>
</evidence>
<dbReference type="Proteomes" id="UP000785679">
    <property type="component" value="Unassembled WGS sequence"/>
</dbReference>
<reference evidence="3" key="1">
    <citation type="submission" date="2019-06" db="EMBL/GenBank/DDBJ databases">
        <authorList>
            <person name="Zheng W."/>
        </authorList>
    </citation>
    <scope>NUCLEOTIDE SEQUENCE</scope>
    <source>
        <strain evidence="3">QDHG01</strain>
    </source>
</reference>
<keyword evidence="4" id="KW-1185">Reference proteome</keyword>
<evidence type="ECO:0000313" key="3">
    <source>
        <dbReference type="EMBL" id="TNV82290.1"/>
    </source>
</evidence>
<feature type="compositionally biased region" description="Polar residues" evidence="2">
    <location>
        <begin position="397"/>
        <end position="410"/>
    </location>
</feature>
<evidence type="ECO:0000256" key="2">
    <source>
        <dbReference type="SAM" id="MobiDB-lite"/>
    </source>
</evidence>
<comment type="caution">
    <text evidence="3">The sequence shown here is derived from an EMBL/GenBank/DDBJ whole genome shotgun (WGS) entry which is preliminary data.</text>
</comment>
<feature type="compositionally biased region" description="Polar residues" evidence="2">
    <location>
        <begin position="420"/>
        <end position="432"/>
    </location>
</feature>
<feature type="coiled-coil region" evidence="1">
    <location>
        <begin position="667"/>
        <end position="695"/>
    </location>
</feature>
<keyword evidence="1" id="KW-0175">Coiled coil</keyword>
<dbReference type="AlphaFoldDB" id="A0A8J8NXP5"/>
<organism evidence="3 4">
    <name type="scientific">Halteria grandinella</name>
    <dbReference type="NCBI Taxonomy" id="5974"/>
    <lineage>
        <taxon>Eukaryota</taxon>
        <taxon>Sar</taxon>
        <taxon>Alveolata</taxon>
        <taxon>Ciliophora</taxon>
        <taxon>Intramacronucleata</taxon>
        <taxon>Spirotrichea</taxon>
        <taxon>Stichotrichia</taxon>
        <taxon>Sporadotrichida</taxon>
        <taxon>Halteriidae</taxon>
        <taxon>Halteria</taxon>
    </lineage>
</organism>
<protein>
    <submittedName>
        <fullName evidence="3">Uncharacterized protein</fullName>
    </submittedName>
</protein>